<keyword evidence="3" id="KW-1185">Reference proteome</keyword>
<evidence type="ECO:0000313" key="2">
    <source>
        <dbReference type="EMBL" id="SUQ63115.1"/>
    </source>
</evidence>
<name>A0A380SZG0_9PSED</name>
<dbReference type="EMBL" id="UIDD01000007">
    <property type="protein sequence ID" value="SUQ63115.1"/>
    <property type="molecule type" value="Genomic_DNA"/>
</dbReference>
<dbReference type="Proteomes" id="UP000255177">
    <property type="component" value="Unassembled WGS sequence"/>
</dbReference>
<gene>
    <name evidence="2" type="ORF">CCOS864_02565</name>
</gene>
<feature type="compositionally biased region" description="Basic and acidic residues" evidence="1">
    <location>
        <begin position="1"/>
        <end position="12"/>
    </location>
</feature>
<reference evidence="3" key="1">
    <citation type="submission" date="2018-07" db="EMBL/GenBank/DDBJ databases">
        <authorList>
            <person name="Blom J."/>
        </authorList>
    </citation>
    <scope>NUCLEOTIDE SEQUENCE [LARGE SCALE GENOMIC DNA]</scope>
    <source>
        <strain evidence="3">CCOS 864</strain>
    </source>
</reference>
<evidence type="ECO:0000313" key="3">
    <source>
        <dbReference type="Proteomes" id="UP000255177"/>
    </source>
</evidence>
<sequence length="71" mass="8237">MSQPRPEDDPLWKDPLINPQREHDPVTDPNVPGEPQRRDQPQDIERLPDAPDQDGRLPEPDQPTPLSDERR</sequence>
<feature type="region of interest" description="Disordered" evidence="1">
    <location>
        <begin position="1"/>
        <end position="71"/>
    </location>
</feature>
<organism evidence="2 3">
    <name type="scientific">Pseudomonas wadenswilerensis</name>
    <dbReference type="NCBI Taxonomy" id="1785161"/>
    <lineage>
        <taxon>Bacteria</taxon>
        <taxon>Pseudomonadati</taxon>
        <taxon>Pseudomonadota</taxon>
        <taxon>Gammaproteobacteria</taxon>
        <taxon>Pseudomonadales</taxon>
        <taxon>Pseudomonadaceae</taxon>
        <taxon>Pseudomonas</taxon>
    </lineage>
</organism>
<dbReference type="RefSeq" id="WP_115087108.1">
    <property type="nucleotide sequence ID" value="NZ_CBCSFG010000011.1"/>
</dbReference>
<evidence type="ECO:0000256" key="1">
    <source>
        <dbReference type="SAM" id="MobiDB-lite"/>
    </source>
</evidence>
<dbReference type="AlphaFoldDB" id="A0A380SZG0"/>
<proteinExistence type="predicted"/>
<feature type="compositionally biased region" description="Basic and acidic residues" evidence="1">
    <location>
        <begin position="35"/>
        <end position="59"/>
    </location>
</feature>
<protein>
    <submittedName>
        <fullName evidence="2">Uncharacterized protein</fullName>
    </submittedName>
</protein>
<accession>A0A380SZG0</accession>